<dbReference type="EMBL" id="BGZK01000707">
    <property type="protein sequence ID" value="GBP57020.1"/>
    <property type="molecule type" value="Genomic_DNA"/>
</dbReference>
<organism evidence="1 2">
    <name type="scientific">Eumeta variegata</name>
    <name type="common">Bagworm moth</name>
    <name type="synonym">Eumeta japonica</name>
    <dbReference type="NCBI Taxonomy" id="151549"/>
    <lineage>
        <taxon>Eukaryota</taxon>
        <taxon>Metazoa</taxon>
        <taxon>Ecdysozoa</taxon>
        <taxon>Arthropoda</taxon>
        <taxon>Hexapoda</taxon>
        <taxon>Insecta</taxon>
        <taxon>Pterygota</taxon>
        <taxon>Neoptera</taxon>
        <taxon>Endopterygota</taxon>
        <taxon>Lepidoptera</taxon>
        <taxon>Glossata</taxon>
        <taxon>Ditrysia</taxon>
        <taxon>Tineoidea</taxon>
        <taxon>Psychidae</taxon>
        <taxon>Oiketicinae</taxon>
        <taxon>Eumeta</taxon>
    </lineage>
</organism>
<keyword evidence="2" id="KW-1185">Reference proteome</keyword>
<accession>A0A4C1X1R2</accession>
<dbReference type="Gene3D" id="3.30.420.10">
    <property type="entry name" value="Ribonuclease H-like superfamily/Ribonuclease H"/>
    <property type="match status" value="1"/>
</dbReference>
<evidence type="ECO:0000313" key="2">
    <source>
        <dbReference type="Proteomes" id="UP000299102"/>
    </source>
</evidence>
<gene>
    <name evidence="1" type="ORF">EVAR_45775_1</name>
</gene>
<proteinExistence type="predicted"/>
<dbReference type="GO" id="GO:0003676">
    <property type="term" value="F:nucleic acid binding"/>
    <property type="evidence" value="ECO:0007669"/>
    <property type="project" value="InterPro"/>
</dbReference>
<protein>
    <submittedName>
        <fullName evidence="1">Uncharacterized protein</fullName>
    </submittedName>
</protein>
<dbReference type="InterPro" id="IPR036397">
    <property type="entry name" value="RNaseH_sf"/>
</dbReference>
<evidence type="ECO:0000313" key="1">
    <source>
        <dbReference type="EMBL" id="GBP57020.1"/>
    </source>
</evidence>
<dbReference type="AlphaFoldDB" id="A0A4C1X1R2"/>
<name>A0A4C1X1R2_EUMVA</name>
<comment type="caution">
    <text evidence="1">The sequence shown here is derived from an EMBL/GenBank/DDBJ whole genome shotgun (WGS) entry which is preliminary data.</text>
</comment>
<sequence>MAVHYATTVLEDKKQSPQTDTLTTACLTFWKRFGKNYLAVGVSFIIDSGSPDTARQTTNCLGTSGTEMPAHPPRSLDLVPWDFYLLPSIK</sequence>
<reference evidence="1 2" key="1">
    <citation type="journal article" date="2019" name="Commun. Biol.">
        <title>The bagworm genome reveals a unique fibroin gene that provides high tensile strength.</title>
        <authorList>
            <person name="Kono N."/>
            <person name="Nakamura H."/>
            <person name="Ohtoshi R."/>
            <person name="Tomita M."/>
            <person name="Numata K."/>
            <person name="Arakawa K."/>
        </authorList>
    </citation>
    <scope>NUCLEOTIDE SEQUENCE [LARGE SCALE GENOMIC DNA]</scope>
</reference>
<dbReference type="Proteomes" id="UP000299102">
    <property type="component" value="Unassembled WGS sequence"/>
</dbReference>